<evidence type="ECO:0000259" key="2">
    <source>
        <dbReference type="Pfam" id="PF08241"/>
    </source>
</evidence>
<name>A0A2V0P5R4_9CHLO</name>
<dbReference type="GO" id="GO:0008757">
    <property type="term" value="F:S-adenosylmethionine-dependent methyltransferase activity"/>
    <property type="evidence" value="ECO:0007669"/>
    <property type="project" value="InterPro"/>
</dbReference>
<organism evidence="3 4">
    <name type="scientific">Raphidocelis subcapitata</name>
    <dbReference type="NCBI Taxonomy" id="307507"/>
    <lineage>
        <taxon>Eukaryota</taxon>
        <taxon>Viridiplantae</taxon>
        <taxon>Chlorophyta</taxon>
        <taxon>core chlorophytes</taxon>
        <taxon>Chlorophyceae</taxon>
        <taxon>CS clade</taxon>
        <taxon>Sphaeropleales</taxon>
        <taxon>Selenastraceae</taxon>
        <taxon>Raphidocelis</taxon>
    </lineage>
</organism>
<comment type="caution">
    <text evidence="3">The sequence shown here is derived from an EMBL/GenBank/DDBJ whole genome shotgun (WGS) entry which is preliminary data.</text>
</comment>
<feature type="domain" description="Methyltransferase type 11" evidence="2">
    <location>
        <begin position="357"/>
        <end position="470"/>
    </location>
</feature>
<evidence type="ECO:0000313" key="4">
    <source>
        <dbReference type="Proteomes" id="UP000247498"/>
    </source>
</evidence>
<keyword evidence="4" id="KW-1185">Reference proteome</keyword>
<gene>
    <name evidence="3" type="ORF">Rsub_06542</name>
</gene>
<feature type="region of interest" description="Disordered" evidence="1">
    <location>
        <begin position="69"/>
        <end position="88"/>
    </location>
</feature>
<keyword evidence="3" id="KW-0808">Transferase</keyword>
<dbReference type="CDD" id="cd02440">
    <property type="entry name" value="AdoMet_MTases"/>
    <property type="match status" value="1"/>
</dbReference>
<protein>
    <submittedName>
        <fullName evidence="3">S-adenosyl-L-methionine-dependent methyltransferase</fullName>
    </submittedName>
</protein>
<dbReference type="AlphaFoldDB" id="A0A2V0P5R4"/>
<dbReference type="InterPro" id="IPR050508">
    <property type="entry name" value="Methyltransf_Superfamily"/>
</dbReference>
<reference evidence="3 4" key="1">
    <citation type="journal article" date="2018" name="Sci. Rep.">
        <title>Raphidocelis subcapitata (=Pseudokirchneriella subcapitata) provides an insight into genome evolution and environmental adaptations in the Sphaeropleales.</title>
        <authorList>
            <person name="Suzuki S."/>
            <person name="Yamaguchi H."/>
            <person name="Nakajima N."/>
            <person name="Kawachi M."/>
        </authorList>
    </citation>
    <scope>NUCLEOTIDE SEQUENCE [LARGE SCALE GENOMIC DNA]</scope>
    <source>
        <strain evidence="3 4">NIES-35</strain>
    </source>
</reference>
<dbReference type="InterPro" id="IPR013216">
    <property type="entry name" value="Methyltransf_11"/>
</dbReference>
<feature type="region of interest" description="Disordered" evidence="1">
    <location>
        <begin position="11"/>
        <end position="58"/>
    </location>
</feature>
<evidence type="ECO:0000256" key="1">
    <source>
        <dbReference type="SAM" id="MobiDB-lite"/>
    </source>
</evidence>
<feature type="compositionally biased region" description="Low complexity" evidence="1">
    <location>
        <begin position="539"/>
        <end position="548"/>
    </location>
</feature>
<proteinExistence type="predicted"/>
<dbReference type="Proteomes" id="UP000247498">
    <property type="component" value="Unassembled WGS sequence"/>
</dbReference>
<accession>A0A2V0P5R4</accession>
<dbReference type="Pfam" id="PF08241">
    <property type="entry name" value="Methyltransf_11"/>
    <property type="match status" value="1"/>
</dbReference>
<feature type="compositionally biased region" description="Low complexity" evidence="1">
    <location>
        <begin position="560"/>
        <end position="579"/>
    </location>
</feature>
<dbReference type="InParanoid" id="A0A2V0P5R4"/>
<feature type="region of interest" description="Disordered" evidence="1">
    <location>
        <begin position="539"/>
        <end position="579"/>
    </location>
</feature>
<sequence length="579" mass="62211">MIAARGAAARALPRALRAAPSPARRLAAPARAAQPATEAPPAAAAAAAPPGPGTDQQLRARTAAAGTAFTLGDEKIEPPPGGATYADLRRRPINYSPETPFTVDNAAEADAARFRLHPSVDFWRSFGTRFDSRSIGNDFRGSGSLGPESSDVLGMLSASALADAESAAYWAYHLGRTGFFLVSSAAGAVAHHLTETLSGGGRRTPFQNLTANARAEVENRLKEGVAMFSQDLANIKAGAYKLPWDMTTPTHRQFNPAFVARKAATFVGEAVETLNRRLSRGDTSPWFNSTMYPDYYMQNTFHYQTDGWLSARSAGVYEFSTESLFFGRQDSMQRTALLALREWMEEEGRDAPSVRLLEVACGTGRFHTFVKDNYPGMQTVASDLSPFYLSAARDNLGYWKRTRQPDARLGGGPFEAGTKFLQCPAEAVPEPDESFDAVLCVYLFHELPESARLAAAKEWARLLKPGGTVVLVDSCQLGDRPAWDPTLGAFGEFNEPHYRNYIACDMGALFEAAGLQPRTKYLASATKVWSFVKPRTAGGEARTAGGEAPMAGVEARTANGGSRTADGGARAAAADPSLN</sequence>
<dbReference type="SUPFAM" id="SSF53335">
    <property type="entry name" value="S-adenosyl-L-methionine-dependent methyltransferases"/>
    <property type="match status" value="1"/>
</dbReference>
<dbReference type="PANTHER" id="PTHR42912">
    <property type="entry name" value="METHYLTRANSFERASE"/>
    <property type="match status" value="1"/>
</dbReference>
<keyword evidence="3" id="KW-0489">Methyltransferase</keyword>
<dbReference type="InterPro" id="IPR029063">
    <property type="entry name" value="SAM-dependent_MTases_sf"/>
</dbReference>
<dbReference type="Gene3D" id="3.40.50.150">
    <property type="entry name" value="Vaccinia Virus protein VP39"/>
    <property type="match status" value="1"/>
</dbReference>
<feature type="compositionally biased region" description="Low complexity" evidence="1">
    <location>
        <begin position="11"/>
        <end position="48"/>
    </location>
</feature>
<dbReference type="STRING" id="307507.A0A2V0P5R4"/>
<evidence type="ECO:0000313" key="3">
    <source>
        <dbReference type="EMBL" id="GBF94272.1"/>
    </source>
</evidence>
<dbReference type="EMBL" id="BDRX01000049">
    <property type="protein sequence ID" value="GBF94272.1"/>
    <property type="molecule type" value="Genomic_DNA"/>
</dbReference>
<dbReference type="GO" id="GO:0032259">
    <property type="term" value="P:methylation"/>
    <property type="evidence" value="ECO:0007669"/>
    <property type="project" value="UniProtKB-KW"/>
</dbReference>
<dbReference type="OrthoDB" id="3647at2759"/>
<dbReference type="PANTHER" id="PTHR42912:SF81">
    <property type="entry name" value="METHYLTRANSFERASE DOMAIN-CONTAINING PROTEIN"/>
    <property type="match status" value="1"/>
</dbReference>